<feature type="binding site" evidence="9">
    <location>
        <position position="250"/>
    </location>
    <ligand>
        <name>Zn(2+)</name>
        <dbReference type="ChEBI" id="CHEBI:29105"/>
        <label>2</label>
    </ligand>
</feature>
<dbReference type="PROSITE" id="PS01359">
    <property type="entry name" value="ZF_PHD_1"/>
    <property type="match status" value="1"/>
</dbReference>
<reference evidence="14 15" key="1">
    <citation type="submission" date="2016-05" db="EMBL/GenBank/DDBJ databases">
        <title>Nuclear genome of Blastocystis sp. subtype 1 NandII.</title>
        <authorList>
            <person name="Gentekaki E."/>
            <person name="Curtis B."/>
            <person name="Stairs C."/>
            <person name="Eme L."/>
            <person name="Herman E."/>
            <person name="Klimes V."/>
            <person name="Arias M.C."/>
            <person name="Elias M."/>
            <person name="Hilliou F."/>
            <person name="Klute M."/>
            <person name="Malik S.-B."/>
            <person name="Pightling A."/>
            <person name="Rachubinski R."/>
            <person name="Salas D."/>
            <person name="Schlacht A."/>
            <person name="Suga H."/>
            <person name="Archibald J."/>
            <person name="Ball S.G."/>
            <person name="Clark G."/>
            <person name="Dacks J."/>
            <person name="Van Der Giezen M."/>
            <person name="Tsaousis A."/>
            <person name="Roger A."/>
        </authorList>
    </citation>
    <scope>NUCLEOTIDE SEQUENCE [LARGE SCALE GENOMIC DNA]</scope>
    <source>
        <strain evidence="15">ATCC 50177 / NandII</strain>
    </source>
</reference>
<dbReference type="InterPro" id="IPR019786">
    <property type="entry name" value="Zinc_finger_PHD-type_CS"/>
</dbReference>
<dbReference type="GO" id="GO:0006325">
    <property type="term" value="P:chromatin organization"/>
    <property type="evidence" value="ECO:0007669"/>
    <property type="project" value="UniProtKB-KW"/>
</dbReference>
<feature type="site" description="Histone H3K4me3 binding" evidence="8">
    <location>
        <position position="229"/>
    </location>
</feature>
<name>A0A196S7Y8_BLAHN</name>
<feature type="binding site" evidence="9">
    <location>
        <position position="247"/>
    </location>
    <ligand>
        <name>Zn(2+)</name>
        <dbReference type="ChEBI" id="CHEBI:29105"/>
        <label>2</label>
    </ligand>
</feature>
<feature type="binding site" evidence="9">
    <location>
        <position position="225"/>
    </location>
    <ligand>
        <name>Zn(2+)</name>
        <dbReference type="ChEBI" id="CHEBI:29105"/>
        <label>2</label>
    </ligand>
</feature>
<comment type="domain">
    <text evidence="11">The PHD-type zinc finger mediates the binding to H3K4me3.</text>
</comment>
<dbReference type="InterPro" id="IPR011011">
    <property type="entry name" value="Znf_FYVE_PHD"/>
</dbReference>
<evidence type="ECO:0000256" key="1">
    <source>
        <dbReference type="ARBA" id="ARBA00004123"/>
    </source>
</evidence>
<dbReference type="SMART" id="SM01408">
    <property type="entry name" value="ING"/>
    <property type="match status" value="1"/>
</dbReference>
<feature type="compositionally biased region" description="Polar residues" evidence="12">
    <location>
        <begin position="1"/>
        <end position="12"/>
    </location>
</feature>
<gene>
    <name evidence="14" type="ORF">AV274_6133</name>
</gene>
<dbReference type="InterPro" id="IPR028651">
    <property type="entry name" value="ING_fam"/>
</dbReference>
<dbReference type="Gene3D" id="6.10.140.1740">
    <property type="match status" value="1"/>
</dbReference>
<evidence type="ECO:0000256" key="6">
    <source>
        <dbReference type="ARBA" id="ARBA00022853"/>
    </source>
</evidence>
<feature type="domain" description="PHD-type" evidence="13">
    <location>
        <begin position="204"/>
        <end position="253"/>
    </location>
</feature>
<evidence type="ECO:0000313" key="15">
    <source>
        <dbReference type="Proteomes" id="UP000078348"/>
    </source>
</evidence>
<dbReference type="SMART" id="SM00249">
    <property type="entry name" value="PHD"/>
    <property type="match status" value="1"/>
</dbReference>
<dbReference type="InterPro" id="IPR001965">
    <property type="entry name" value="Znf_PHD"/>
</dbReference>
<evidence type="ECO:0000256" key="12">
    <source>
        <dbReference type="SAM" id="MobiDB-lite"/>
    </source>
</evidence>
<feature type="site" description="Histone H3K4me3 binding" evidence="8">
    <location>
        <position position="206"/>
    </location>
</feature>
<keyword evidence="3 9" id="KW-0479">Metal-binding</keyword>
<keyword evidence="5 9" id="KW-0862">Zinc</keyword>
<keyword evidence="6 11" id="KW-0156">Chromatin regulator</keyword>
<feature type="binding site" evidence="9">
    <location>
        <position position="207"/>
    </location>
    <ligand>
        <name>Zn(2+)</name>
        <dbReference type="ChEBI" id="CHEBI:29105"/>
        <label>1</label>
    </ligand>
</feature>
<comment type="similarity">
    <text evidence="2 11">Belongs to the ING family.</text>
</comment>
<dbReference type="Gene3D" id="3.30.40.10">
    <property type="entry name" value="Zinc/RING finger domain, C3HC4 (zinc finger)"/>
    <property type="match status" value="1"/>
</dbReference>
<dbReference type="Proteomes" id="UP000078348">
    <property type="component" value="Unassembled WGS sequence"/>
</dbReference>
<evidence type="ECO:0000256" key="5">
    <source>
        <dbReference type="ARBA" id="ARBA00022833"/>
    </source>
</evidence>
<feature type="binding site" evidence="9">
    <location>
        <position position="220"/>
    </location>
    <ligand>
        <name>Zn(2+)</name>
        <dbReference type="ChEBI" id="CHEBI:29105"/>
        <label>2</label>
    </ligand>
</feature>
<comment type="function">
    <text evidence="11">Component of an histone acetyltransferase complex.</text>
</comment>
<dbReference type="PANTHER" id="PTHR10333:SF42">
    <property type="entry name" value="INHIBITOR OF GROWTH PROTEIN 5"/>
    <property type="match status" value="1"/>
</dbReference>
<dbReference type="CDD" id="cd16101">
    <property type="entry name" value="ING"/>
    <property type="match status" value="1"/>
</dbReference>
<evidence type="ECO:0000256" key="10">
    <source>
        <dbReference type="PROSITE-ProRule" id="PRU00146"/>
    </source>
</evidence>
<dbReference type="InterPro" id="IPR019787">
    <property type="entry name" value="Znf_PHD-finger"/>
</dbReference>
<dbReference type="STRING" id="478820.A0A196S7Y8"/>
<evidence type="ECO:0000256" key="2">
    <source>
        <dbReference type="ARBA" id="ARBA00010210"/>
    </source>
</evidence>
<dbReference type="InterPro" id="IPR024610">
    <property type="entry name" value="ING_N_histone-binding"/>
</dbReference>
<dbReference type="GO" id="GO:0005634">
    <property type="term" value="C:nucleus"/>
    <property type="evidence" value="ECO:0007669"/>
    <property type="project" value="UniProtKB-SubCell"/>
</dbReference>
<comment type="subunit">
    <text evidence="11">Component of an histone acetyltransferase complex. Interacts with H3K4me3 and to a lesser extent with H3K4me2.</text>
</comment>
<comment type="caution">
    <text evidence="14">The sequence shown here is derived from an EMBL/GenBank/DDBJ whole genome shotgun (WGS) entry which is preliminary data.</text>
</comment>
<feature type="binding site" evidence="9">
    <location>
        <position position="209"/>
    </location>
    <ligand>
        <name>Zn(2+)</name>
        <dbReference type="ChEBI" id="CHEBI:29105"/>
        <label>1</label>
    </ligand>
</feature>
<dbReference type="PANTHER" id="PTHR10333">
    <property type="entry name" value="INHIBITOR OF GROWTH PROTEIN"/>
    <property type="match status" value="1"/>
</dbReference>
<dbReference type="SUPFAM" id="SSF57903">
    <property type="entry name" value="FYVE/PHD zinc finger"/>
    <property type="match status" value="1"/>
</dbReference>
<evidence type="ECO:0000259" key="13">
    <source>
        <dbReference type="PROSITE" id="PS50016"/>
    </source>
</evidence>
<comment type="subcellular location">
    <subcellularLocation>
        <location evidence="1 11">Nucleus</location>
    </subcellularLocation>
</comment>
<keyword evidence="15" id="KW-1185">Reference proteome</keyword>
<dbReference type="InterPro" id="IPR013083">
    <property type="entry name" value="Znf_RING/FYVE/PHD"/>
</dbReference>
<dbReference type="OrthoDB" id="5411773at2759"/>
<sequence>MANTTESGSRTDWTPEIAQPMKSLRANSPIYKISRMDGGDLPKNLNTFLEEYLEKIGDDSKEIRRDLELIQELDEKYTTLLSEIDGLKSELLETADSRVKSSNTDNVEELLLKDPLFLTFKSKTDEAIALSEEKVQLSQRITRLMDNAITKLSSKIDEYGEERKVIEAAQAEIVKNIENKNTKKKQKEEVNLTPVDSTPTEETQTYCICGQPSYGEMICCDNEDCSIKWFHLRCVGLDTIPDGSWYCPNCKALMDAKNVP</sequence>
<evidence type="ECO:0000256" key="9">
    <source>
        <dbReference type="PIRSR" id="PIRSR628651-51"/>
    </source>
</evidence>
<evidence type="ECO:0000256" key="11">
    <source>
        <dbReference type="RuleBase" id="RU361213"/>
    </source>
</evidence>
<dbReference type="GO" id="GO:0008270">
    <property type="term" value="F:zinc ion binding"/>
    <property type="evidence" value="ECO:0007669"/>
    <property type="project" value="UniProtKB-KW"/>
</dbReference>
<dbReference type="Pfam" id="PF12998">
    <property type="entry name" value="ING"/>
    <property type="match status" value="1"/>
</dbReference>
<evidence type="ECO:0000256" key="7">
    <source>
        <dbReference type="ARBA" id="ARBA00023242"/>
    </source>
</evidence>
<evidence type="ECO:0000256" key="3">
    <source>
        <dbReference type="ARBA" id="ARBA00022723"/>
    </source>
</evidence>
<evidence type="ECO:0000256" key="8">
    <source>
        <dbReference type="PIRSR" id="PIRSR628651-50"/>
    </source>
</evidence>
<accession>A0A196S7Y8</accession>
<evidence type="ECO:0000256" key="4">
    <source>
        <dbReference type="ARBA" id="ARBA00022771"/>
    </source>
</evidence>
<feature type="site" description="Histone H3K4me3 binding" evidence="8">
    <location>
        <position position="217"/>
    </location>
</feature>
<feature type="site" description="Histone H3K4me3 binding" evidence="8">
    <location>
        <position position="221"/>
    </location>
</feature>
<feature type="region of interest" description="Disordered" evidence="12">
    <location>
        <begin position="1"/>
        <end position="20"/>
    </location>
</feature>
<keyword evidence="4 10" id="KW-0863">Zinc-finger</keyword>
<dbReference type="EMBL" id="LXWW01000559">
    <property type="protein sequence ID" value="OAO12192.1"/>
    <property type="molecule type" value="Genomic_DNA"/>
</dbReference>
<keyword evidence="7 11" id="KW-0539">Nucleus</keyword>
<organism evidence="14 15">
    <name type="scientific">Blastocystis sp. subtype 1 (strain ATCC 50177 / NandII)</name>
    <dbReference type="NCBI Taxonomy" id="478820"/>
    <lineage>
        <taxon>Eukaryota</taxon>
        <taxon>Sar</taxon>
        <taxon>Stramenopiles</taxon>
        <taxon>Bigyra</taxon>
        <taxon>Opalozoa</taxon>
        <taxon>Opalinata</taxon>
        <taxon>Blastocystidae</taxon>
        <taxon>Blastocystis</taxon>
    </lineage>
</organism>
<dbReference type="CDD" id="cd15505">
    <property type="entry name" value="PHD_ING"/>
    <property type="match status" value="1"/>
</dbReference>
<dbReference type="AlphaFoldDB" id="A0A196S7Y8"/>
<evidence type="ECO:0000313" key="14">
    <source>
        <dbReference type="EMBL" id="OAO12192.1"/>
    </source>
</evidence>
<dbReference type="PROSITE" id="PS50016">
    <property type="entry name" value="ZF_PHD_2"/>
    <property type="match status" value="1"/>
</dbReference>
<proteinExistence type="inferred from homology"/>
<feature type="binding site" evidence="9">
    <location>
        <position position="231"/>
    </location>
    <ligand>
        <name>Zn(2+)</name>
        <dbReference type="ChEBI" id="CHEBI:29105"/>
        <label>1</label>
    </ligand>
</feature>
<protein>
    <recommendedName>
        <fullName evidence="11">Inhibitor of growth protein</fullName>
    </recommendedName>
</protein>
<feature type="binding site" evidence="9">
    <location>
        <position position="234"/>
    </location>
    <ligand>
        <name>Zn(2+)</name>
        <dbReference type="ChEBI" id="CHEBI:29105"/>
        <label>1</label>
    </ligand>
</feature>